<dbReference type="OrthoDB" id="5965452at2759"/>
<evidence type="ECO:0000313" key="3">
    <source>
        <dbReference type="Proteomes" id="UP000030746"/>
    </source>
</evidence>
<sequence>MKTQRKRKTSHVLAPTEADLKQLKETATKLKLNTRRPSYLVWREEYIDKPKIQKSSDQFEVAKSTKCEKWTNDRQVRINDSLDWIRSQLAEMRRMDQNLAQQFLGIRREITRLKLKKSCEAHEDMLDDAAIGMEELQELSKVLDEPHGSYAPSPLKHLGVTKMNLSSRRFSTC</sequence>
<name>V4ASI4_LOTGI</name>
<evidence type="ECO:0000313" key="2">
    <source>
        <dbReference type="EMBL" id="ESO96696.1"/>
    </source>
</evidence>
<evidence type="ECO:0000256" key="1">
    <source>
        <dbReference type="ARBA" id="ARBA00005489"/>
    </source>
</evidence>
<proteinExistence type="inferred from homology"/>
<dbReference type="STRING" id="225164.V4ASI4"/>
<dbReference type="Proteomes" id="UP000030746">
    <property type="component" value="Unassembled WGS sequence"/>
</dbReference>
<dbReference type="KEGG" id="lgi:LOTGIDRAFT_143730"/>
<comment type="similarity">
    <text evidence="1">Belongs to the FAM167 (SEC) family.</text>
</comment>
<gene>
    <name evidence="2" type="ORF">LOTGIDRAFT_143730</name>
</gene>
<dbReference type="Pfam" id="PF11652">
    <property type="entry name" value="FAM167"/>
    <property type="match status" value="1"/>
</dbReference>
<dbReference type="PANTHER" id="PTHR32289">
    <property type="entry name" value="PROTEIN FAM167A"/>
    <property type="match status" value="1"/>
</dbReference>
<dbReference type="EMBL" id="KB201402">
    <property type="protein sequence ID" value="ESO96696.1"/>
    <property type="molecule type" value="Genomic_DNA"/>
</dbReference>
<dbReference type="PANTHER" id="PTHR32289:SF1">
    <property type="entry name" value="PROTEIN FAM167A-LIKE"/>
    <property type="match status" value="1"/>
</dbReference>
<dbReference type="AlphaFoldDB" id="V4ASI4"/>
<dbReference type="HOGENOM" id="CLU_111170_0_0_1"/>
<dbReference type="OMA" id="PQIHIEE"/>
<dbReference type="GeneID" id="20234740"/>
<protein>
    <submittedName>
        <fullName evidence="2">Uncharacterized protein</fullName>
    </submittedName>
</protein>
<accession>V4ASI4</accession>
<dbReference type="RefSeq" id="XP_009052625.1">
    <property type="nucleotide sequence ID" value="XM_009054377.1"/>
</dbReference>
<dbReference type="CTD" id="20234740"/>
<keyword evidence="3" id="KW-1185">Reference proteome</keyword>
<reference evidence="2 3" key="1">
    <citation type="journal article" date="2013" name="Nature">
        <title>Insights into bilaterian evolution from three spiralian genomes.</title>
        <authorList>
            <person name="Simakov O."/>
            <person name="Marletaz F."/>
            <person name="Cho S.J."/>
            <person name="Edsinger-Gonzales E."/>
            <person name="Havlak P."/>
            <person name="Hellsten U."/>
            <person name="Kuo D.H."/>
            <person name="Larsson T."/>
            <person name="Lv J."/>
            <person name="Arendt D."/>
            <person name="Savage R."/>
            <person name="Osoegawa K."/>
            <person name="de Jong P."/>
            <person name="Grimwood J."/>
            <person name="Chapman J.A."/>
            <person name="Shapiro H."/>
            <person name="Aerts A."/>
            <person name="Otillar R.P."/>
            <person name="Terry A.Y."/>
            <person name="Boore J.L."/>
            <person name="Grigoriev I.V."/>
            <person name="Lindberg D.R."/>
            <person name="Seaver E.C."/>
            <person name="Weisblat D.A."/>
            <person name="Putnam N.H."/>
            <person name="Rokhsar D.S."/>
        </authorList>
    </citation>
    <scope>NUCLEOTIDE SEQUENCE [LARGE SCALE GENOMIC DNA]</scope>
</reference>
<organism evidence="2 3">
    <name type="scientific">Lottia gigantea</name>
    <name type="common">Giant owl limpet</name>
    <dbReference type="NCBI Taxonomy" id="225164"/>
    <lineage>
        <taxon>Eukaryota</taxon>
        <taxon>Metazoa</taxon>
        <taxon>Spiralia</taxon>
        <taxon>Lophotrochozoa</taxon>
        <taxon>Mollusca</taxon>
        <taxon>Gastropoda</taxon>
        <taxon>Patellogastropoda</taxon>
        <taxon>Lottioidea</taxon>
        <taxon>Lottiidae</taxon>
        <taxon>Lottia</taxon>
    </lineage>
</organism>
<dbReference type="InterPro" id="IPR051771">
    <property type="entry name" value="FAM167_domain"/>
</dbReference>
<dbReference type="InterPro" id="IPR024280">
    <property type="entry name" value="FAM167"/>
</dbReference>